<dbReference type="Pfam" id="PF07472">
    <property type="entry name" value="PA-IIL"/>
    <property type="match status" value="1"/>
</dbReference>
<feature type="region of interest" description="Disordered" evidence="1">
    <location>
        <begin position="155"/>
        <end position="182"/>
    </location>
</feature>
<feature type="domain" description="Calcium-mediated lectin" evidence="2">
    <location>
        <begin position="190"/>
        <end position="309"/>
    </location>
</feature>
<evidence type="ECO:0000256" key="1">
    <source>
        <dbReference type="SAM" id="MobiDB-lite"/>
    </source>
</evidence>
<organism evidence="3 4">
    <name type="scientific">Bordetella genomosp. 11</name>
    <dbReference type="NCBI Taxonomy" id="1416808"/>
    <lineage>
        <taxon>Bacteria</taxon>
        <taxon>Pseudomonadati</taxon>
        <taxon>Pseudomonadota</taxon>
        <taxon>Betaproteobacteria</taxon>
        <taxon>Burkholderiales</taxon>
        <taxon>Alcaligenaceae</taxon>
        <taxon>Bordetella</taxon>
    </lineage>
</organism>
<protein>
    <recommendedName>
        <fullName evidence="2">Calcium-mediated lectin domain-containing protein</fullName>
    </recommendedName>
</protein>
<reference evidence="4" key="1">
    <citation type="submission" date="2017-05" db="EMBL/GenBank/DDBJ databases">
        <title>Complete and WGS of Bordetella genogroups.</title>
        <authorList>
            <person name="Spilker T."/>
            <person name="Lipuma J."/>
        </authorList>
    </citation>
    <scope>NUCLEOTIDE SEQUENCE [LARGE SCALE GENOMIC DNA]</scope>
    <source>
        <strain evidence="4">AU8856</strain>
    </source>
</reference>
<proteinExistence type="predicted"/>
<evidence type="ECO:0000313" key="3">
    <source>
        <dbReference type="EMBL" id="OZI62575.1"/>
    </source>
</evidence>
<name>A0A261ULN9_9BORD</name>
<accession>A0A261ULN9</accession>
<dbReference type="Gene3D" id="2.60.120.400">
    <property type="entry name" value="Calcium-mediated lectin"/>
    <property type="match status" value="1"/>
</dbReference>
<keyword evidence="4" id="KW-1185">Reference proteome</keyword>
<dbReference type="EMBL" id="NEVS01000004">
    <property type="protein sequence ID" value="OZI62575.1"/>
    <property type="molecule type" value="Genomic_DNA"/>
</dbReference>
<evidence type="ECO:0000259" key="2">
    <source>
        <dbReference type="Pfam" id="PF07472"/>
    </source>
</evidence>
<dbReference type="InterPro" id="IPR010907">
    <property type="entry name" value="Ca-mediated_lectin"/>
</dbReference>
<sequence>MAITTATPLAFWKLESADGKKGGVSVGDAVRIVSAGPNPPYKSALALKCGAAVNTQASGANLSSKEDDTIWYVAMCSVPGSTVPEESYIVLCNKVGWEGVGAVTGNFLNVWYPTGMVPPGTTYDGVNVIMKVYTRYPLDTAQGGNTWWQVIKAAAPSHSPSPAPSHSPSPAPSHSPSPSPALTTGKKCCFDIPAHTDFTVAFTNEEKWTRTVTVYIDGKASNIPVPVGHSTGSKGFVSGAGTAAHKGKSTVCIEVEDSQSGQMLLGWQPPVTAGDSKSVHIGAEKDYPSGGNGAPETRFNDVVVTVSWVVSQPAGSAG</sequence>
<comment type="caution">
    <text evidence="3">The sequence shown here is derived from an EMBL/GenBank/DDBJ whole genome shotgun (WGS) entry which is preliminary data.</text>
</comment>
<dbReference type="AlphaFoldDB" id="A0A261ULN9"/>
<dbReference type="InterPro" id="IPR036684">
    <property type="entry name" value="Ca_lectin_sf"/>
</dbReference>
<dbReference type="Proteomes" id="UP000215767">
    <property type="component" value="Unassembled WGS sequence"/>
</dbReference>
<evidence type="ECO:0000313" key="4">
    <source>
        <dbReference type="Proteomes" id="UP000215767"/>
    </source>
</evidence>
<gene>
    <name evidence="3" type="ORF">CAL28_25830</name>
</gene>
<feature type="compositionally biased region" description="Pro residues" evidence="1">
    <location>
        <begin position="159"/>
        <end position="179"/>
    </location>
</feature>
<dbReference type="SUPFAM" id="SSF82026">
    <property type="entry name" value="Calcium-mediated lectin"/>
    <property type="match status" value="1"/>
</dbReference>